<protein>
    <submittedName>
        <fullName evidence="1">Uncharacterized protein</fullName>
    </submittedName>
</protein>
<reference evidence="1" key="1">
    <citation type="submission" date="2018-05" db="EMBL/GenBank/DDBJ databases">
        <title>Draft genome of Mucuna pruriens seed.</title>
        <authorList>
            <person name="Nnadi N.E."/>
            <person name="Vos R."/>
            <person name="Hasami M.H."/>
            <person name="Devisetty U.K."/>
            <person name="Aguiy J.C."/>
        </authorList>
    </citation>
    <scope>NUCLEOTIDE SEQUENCE [LARGE SCALE GENOMIC DNA]</scope>
    <source>
        <strain evidence="1">JCA_2017</strain>
    </source>
</reference>
<organism evidence="1 2">
    <name type="scientific">Mucuna pruriens</name>
    <name type="common">Velvet bean</name>
    <name type="synonym">Dolichos pruriens</name>
    <dbReference type="NCBI Taxonomy" id="157652"/>
    <lineage>
        <taxon>Eukaryota</taxon>
        <taxon>Viridiplantae</taxon>
        <taxon>Streptophyta</taxon>
        <taxon>Embryophyta</taxon>
        <taxon>Tracheophyta</taxon>
        <taxon>Spermatophyta</taxon>
        <taxon>Magnoliopsida</taxon>
        <taxon>eudicotyledons</taxon>
        <taxon>Gunneridae</taxon>
        <taxon>Pentapetalae</taxon>
        <taxon>rosids</taxon>
        <taxon>fabids</taxon>
        <taxon>Fabales</taxon>
        <taxon>Fabaceae</taxon>
        <taxon>Papilionoideae</taxon>
        <taxon>50 kb inversion clade</taxon>
        <taxon>NPAAA clade</taxon>
        <taxon>indigoferoid/millettioid clade</taxon>
        <taxon>Phaseoleae</taxon>
        <taxon>Mucuna</taxon>
    </lineage>
</organism>
<dbReference type="Proteomes" id="UP000257109">
    <property type="component" value="Unassembled WGS sequence"/>
</dbReference>
<evidence type="ECO:0000313" key="2">
    <source>
        <dbReference type="Proteomes" id="UP000257109"/>
    </source>
</evidence>
<keyword evidence="2" id="KW-1185">Reference proteome</keyword>
<comment type="caution">
    <text evidence="1">The sequence shown here is derived from an EMBL/GenBank/DDBJ whole genome shotgun (WGS) entry which is preliminary data.</text>
</comment>
<gene>
    <name evidence="1" type="ORF">CR513_62330</name>
</gene>
<feature type="non-terminal residue" evidence="1">
    <location>
        <position position="1"/>
    </location>
</feature>
<proteinExistence type="predicted"/>
<dbReference type="AlphaFoldDB" id="A0A371E0P6"/>
<accession>A0A371E0P6</accession>
<name>A0A371E0P6_MUCPR</name>
<sequence>MNTSRVTLSLEAHFGWELHQFNRIKLVYMEIPLGYNSVTFCQWRKQSMQVKEGFSWTQTVSQCLVWEIYSSHVILGVMMKLKYFAGYKLLTQNKAYFIVQERDCYLREGNLSLEMYTNTYYAGLIIDKGSTSR</sequence>
<evidence type="ECO:0000313" key="1">
    <source>
        <dbReference type="EMBL" id="RDX58360.1"/>
    </source>
</evidence>
<dbReference type="EMBL" id="QJKJ01017575">
    <property type="protein sequence ID" value="RDX58360.1"/>
    <property type="molecule type" value="Genomic_DNA"/>
</dbReference>